<proteinExistence type="inferred from homology"/>
<keyword evidence="7" id="KW-1185">Reference proteome</keyword>
<feature type="domain" description="Peptidase S33 tripeptidyl aminopeptidase-like C-terminal" evidence="5">
    <location>
        <begin position="464"/>
        <end position="551"/>
    </location>
</feature>
<evidence type="ECO:0000256" key="2">
    <source>
        <dbReference type="ARBA" id="ARBA00022801"/>
    </source>
</evidence>
<comment type="similarity">
    <text evidence="1">Belongs to the peptidase S33 family.</text>
</comment>
<evidence type="ECO:0000259" key="5">
    <source>
        <dbReference type="Pfam" id="PF08386"/>
    </source>
</evidence>
<reference evidence="6" key="1">
    <citation type="journal article" date="2020" name="Stud. Mycol.">
        <title>101 Dothideomycetes genomes: a test case for predicting lifestyles and emergence of pathogens.</title>
        <authorList>
            <person name="Haridas S."/>
            <person name="Albert R."/>
            <person name="Binder M."/>
            <person name="Bloem J."/>
            <person name="Labutti K."/>
            <person name="Salamov A."/>
            <person name="Andreopoulos B."/>
            <person name="Baker S."/>
            <person name="Barry K."/>
            <person name="Bills G."/>
            <person name="Bluhm B."/>
            <person name="Cannon C."/>
            <person name="Castanera R."/>
            <person name="Culley D."/>
            <person name="Daum C."/>
            <person name="Ezra D."/>
            <person name="Gonzalez J."/>
            <person name="Henrissat B."/>
            <person name="Kuo A."/>
            <person name="Liang C."/>
            <person name="Lipzen A."/>
            <person name="Lutzoni F."/>
            <person name="Magnuson J."/>
            <person name="Mondo S."/>
            <person name="Nolan M."/>
            <person name="Ohm R."/>
            <person name="Pangilinan J."/>
            <person name="Park H.-J."/>
            <person name="Ramirez L."/>
            <person name="Alfaro M."/>
            <person name="Sun H."/>
            <person name="Tritt A."/>
            <person name="Yoshinaga Y."/>
            <person name="Zwiers L.-H."/>
            <person name="Turgeon B."/>
            <person name="Goodwin S."/>
            <person name="Spatafora J."/>
            <person name="Crous P."/>
            <person name="Grigoriev I."/>
        </authorList>
    </citation>
    <scope>NUCLEOTIDE SEQUENCE</scope>
    <source>
        <strain evidence="6">CBS 113979</strain>
    </source>
</reference>
<dbReference type="OrthoDB" id="425534at2759"/>
<keyword evidence="3" id="KW-0812">Transmembrane</keyword>
<name>A0A6G1H507_9PEZI</name>
<evidence type="ECO:0000313" key="7">
    <source>
        <dbReference type="Proteomes" id="UP000800041"/>
    </source>
</evidence>
<evidence type="ECO:0000256" key="3">
    <source>
        <dbReference type="SAM" id="Phobius"/>
    </source>
</evidence>
<evidence type="ECO:0000256" key="1">
    <source>
        <dbReference type="ARBA" id="ARBA00010088"/>
    </source>
</evidence>
<dbReference type="PANTHER" id="PTHR43248:SF25">
    <property type="entry name" value="AB HYDROLASE-1 DOMAIN-CONTAINING PROTEIN-RELATED"/>
    <property type="match status" value="1"/>
</dbReference>
<protein>
    <submittedName>
        <fullName evidence="6">Alpha/beta-hydrolase</fullName>
    </submittedName>
</protein>
<dbReference type="Pfam" id="PF00561">
    <property type="entry name" value="Abhydrolase_1"/>
    <property type="match status" value="1"/>
</dbReference>
<dbReference type="Proteomes" id="UP000800041">
    <property type="component" value="Unassembled WGS sequence"/>
</dbReference>
<dbReference type="SUPFAM" id="SSF53474">
    <property type="entry name" value="alpha/beta-Hydrolases"/>
    <property type="match status" value="1"/>
</dbReference>
<dbReference type="Pfam" id="PF08386">
    <property type="entry name" value="Abhydrolase_4"/>
    <property type="match status" value="1"/>
</dbReference>
<evidence type="ECO:0000259" key="4">
    <source>
        <dbReference type="Pfam" id="PF00561"/>
    </source>
</evidence>
<keyword evidence="2 6" id="KW-0378">Hydrolase</keyword>
<evidence type="ECO:0000313" key="6">
    <source>
        <dbReference type="EMBL" id="KAF1988142.1"/>
    </source>
</evidence>
<dbReference type="GO" id="GO:0016787">
    <property type="term" value="F:hydrolase activity"/>
    <property type="evidence" value="ECO:0007669"/>
    <property type="project" value="UniProtKB-KW"/>
</dbReference>
<dbReference type="AlphaFoldDB" id="A0A6G1H507"/>
<dbReference type="EMBL" id="ML977149">
    <property type="protein sequence ID" value="KAF1988142.1"/>
    <property type="molecule type" value="Genomic_DNA"/>
</dbReference>
<dbReference type="InterPro" id="IPR013595">
    <property type="entry name" value="Pept_S33_TAP-like_C"/>
</dbReference>
<sequence>MTVEDESLSLLEDGSKETPAAKSTFRQRLRETWHSREFRRTMVIGVVWMTVFNLFIAPAINPYLDRMFQISHSRPSGLQWSNCGTVANHPIECARLDVPMDHFADEDAIMVGKNFSLSLTRLVAKNATKSVLLNPGGPGGSGAEFVFRRGEQLNKIVGEGYNLVSFDPRGINGSTPKASCFLNDDDRTVDQALKPVDPWTQSGEFLAYYDNLAQACHDVMGDTGSYFNTPQTAADMNSILDAIGQEKMIYWGFSYGTTLGQTYAQLFPDRVHRLIIDGVSHQMPWYHPEMPETDDFNATDAVYRGFITECFASGDACPLAAGYSSTEELGTNLTETILSLYEDPLAVYLNASMHGAIRFSDVAWDGIFPALYRPTSWPALAETLAELMKGNLSAPYLAWSAPEGAWSDLMEANMVITNADLAPTDQLTRAKLSRTEIVAEMAKYHNASLIAGDTNADSLFELETWRYARSHSFMPAEHVKTAHPLLIISTTLDPICPLISAQKANAVYEGSVLLEQKSMGHCSVSMPSKCTAKYVKEYLDSGKLPEVGATCEIDEPYFPKKKEDGESEDVAEEAIEMSMEDRELGEALKELAEDPPWARSAFLRRRV</sequence>
<dbReference type="InterPro" id="IPR029058">
    <property type="entry name" value="AB_hydrolase_fold"/>
</dbReference>
<dbReference type="InterPro" id="IPR000073">
    <property type="entry name" value="AB_hydrolase_1"/>
</dbReference>
<dbReference type="Gene3D" id="3.40.50.1820">
    <property type="entry name" value="alpha/beta hydrolase"/>
    <property type="match status" value="1"/>
</dbReference>
<gene>
    <name evidence="6" type="ORF">K402DRAFT_391912</name>
</gene>
<keyword evidence="3" id="KW-0472">Membrane</keyword>
<dbReference type="InterPro" id="IPR051601">
    <property type="entry name" value="Serine_prot/Carboxylest_S33"/>
</dbReference>
<feature type="domain" description="AB hydrolase-1" evidence="4">
    <location>
        <begin position="130"/>
        <end position="296"/>
    </location>
</feature>
<organism evidence="6 7">
    <name type="scientific">Aulographum hederae CBS 113979</name>
    <dbReference type="NCBI Taxonomy" id="1176131"/>
    <lineage>
        <taxon>Eukaryota</taxon>
        <taxon>Fungi</taxon>
        <taxon>Dikarya</taxon>
        <taxon>Ascomycota</taxon>
        <taxon>Pezizomycotina</taxon>
        <taxon>Dothideomycetes</taxon>
        <taxon>Pleosporomycetidae</taxon>
        <taxon>Aulographales</taxon>
        <taxon>Aulographaceae</taxon>
    </lineage>
</organism>
<feature type="transmembrane region" description="Helical" evidence="3">
    <location>
        <begin position="42"/>
        <end position="64"/>
    </location>
</feature>
<keyword evidence="3" id="KW-1133">Transmembrane helix</keyword>
<dbReference type="PANTHER" id="PTHR43248">
    <property type="entry name" value="2-SUCCINYL-6-HYDROXY-2,4-CYCLOHEXADIENE-1-CARBOXYLATE SYNTHASE"/>
    <property type="match status" value="1"/>
</dbReference>
<accession>A0A6G1H507</accession>